<keyword evidence="13" id="KW-0472">Membrane</keyword>
<keyword evidence="17" id="KW-1185">Reference proteome</keyword>
<dbReference type="SUPFAM" id="SSF51735">
    <property type="entry name" value="NAD(P)-binding Rossmann-fold domains"/>
    <property type="match status" value="2"/>
</dbReference>
<dbReference type="InterPro" id="IPR022796">
    <property type="entry name" value="Chloroa_b-bind"/>
</dbReference>
<evidence type="ECO:0000313" key="17">
    <source>
        <dbReference type="Proteomes" id="UP000636709"/>
    </source>
</evidence>
<comment type="similarity">
    <text evidence="14">Belongs to the ELIP/psbS family.</text>
</comment>
<evidence type="ECO:0000256" key="11">
    <source>
        <dbReference type="ARBA" id="ARBA00023002"/>
    </source>
</evidence>
<organism evidence="16 17">
    <name type="scientific">Digitaria exilis</name>
    <dbReference type="NCBI Taxonomy" id="1010633"/>
    <lineage>
        <taxon>Eukaryota</taxon>
        <taxon>Viridiplantae</taxon>
        <taxon>Streptophyta</taxon>
        <taxon>Embryophyta</taxon>
        <taxon>Tracheophyta</taxon>
        <taxon>Spermatophyta</taxon>
        <taxon>Magnoliopsida</taxon>
        <taxon>Liliopsida</taxon>
        <taxon>Poales</taxon>
        <taxon>Poaceae</taxon>
        <taxon>PACMAD clade</taxon>
        <taxon>Panicoideae</taxon>
        <taxon>Panicodae</taxon>
        <taxon>Paniceae</taxon>
        <taxon>Anthephorinae</taxon>
        <taxon>Digitaria</taxon>
    </lineage>
</organism>
<dbReference type="PANTHER" id="PTHR44169">
    <property type="entry name" value="NADPH-DEPENDENT 1-ACYLDIHYDROXYACETONE PHOSPHATE REDUCTASE"/>
    <property type="match status" value="1"/>
</dbReference>
<evidence type="ECO:0000256" key="2">
    <source>
        <dbReference type="ARBA" id="ARBA00004334"/>
    </source>
</evidence>
<feature type="region of interest" description="Disordered" evidence="15">
    <location>
        <begin position="21"/>
        <end position="62"/>
    </location>
</feature>
<evidence type="ECO:0000256" key="3">
    <source>
        <dbReference type="ARBA" id="ARBA00006484"/>
    </source>
</evidence>
<keyword evidence="5" id="KW-0150">Chloroplast</keyword>
<gene>
    <name evidence="16" type="ORF">HU200_032119</name>
</gene>
<dbReference type="Pfam" id="PF00106">
    <property type="entry name" value="adh_short"/>
    <property type="match status" value="1"/>
</dbReference>
<dbReference type="OrthoDB" id="423598at2759"/>
<feature type="compositionally biased region" description="Pro residues" evidence="15">
    <location>
        <begin position="332"/>
        <end position="345"/>
    </location>
</feature>
<evidence type="ECO:0000256" key="7">
    <source>
        <dbReference type="ARBA" id="ARBA00022640"/>
    </source>
</evidence>
<keyword evidence="11" id="KW-0560">Oxidoreductase</keyword>
<dbReference type="EMBL" id="JACEFO010001778">
    <property type="protein sequence ID" value="KAF8703322.1"/>
    <property type="molecule type" value="Genomic_DNA"/>
</dbReference>
<dbReference type="InterPro" id="IPR036291">
    <property type="entry name" value="NAD(P)-bd_dom_sf"/>
</dbReference>
<dbReference type="GO" id="GO:0016491">
    <property type="term" value="F:oxidoreductase activity"/>
    <property type="evidence" value="ECO:0007669"/>
    <property type="project" value="UniProtKB-KW"/>
</dbReference>
<keyword evidence="7" id="KW-0934">Plastid</keyword>
<feature type="compositionally biased region" description="Basic and acidic residues" evidence="15">
    <location>
        <begin position="36"/>
        <end position="45"/>
    </location>
</feature>
<evidence type="ECO:0000256" key="12">
    <source>
        <dbReference type="ARBA" id="ARBA00023078"/>
    </source>
</evidence>
<keyword evidence="12" id="KW-0793">Thylakoid</keyword>
<evidence type="ECO:0000256" key="15">
    <source>
        <dbReference type="SAM" id="MobiDB-lite"/>
    </source>
</evidence>
<dbReference type="GO" id="GO:0016168">
    <property type="term" value="F:chlorophyll binding"/>
    <property type="evidence" value="ECO:0007669"/>
    <property type="project" value="UniProtKB-KW"/>
</dbReference>
<dbReference type="GO" id="GO:0015979">
    <property type="term" value="P:photosynthesis"/>
    <property type="evidence" value="ECO:0007669"/>
    <property type="project" value="UniProtKB-KW"/>
</dbReference>
<keyword evidence="4" id="KW-0148">Chlorophyll</keyword>
<evidence type="ECO:0000256" key="10">
    <source>
        <dbReference type="ARBA" id="ARBA00022989"/>
    </source>
</evidence>
<evidence type="ECO:0000256" key="5">
    <source>
        <dbReference type="ARBA" id="ARBA00022528"/>
    </source>
</evidence>
<evidence type="ECO:0000256" key="6">
    <source>
        <dbReference type="ARBA" id="ARBA00022531"/>
    </source>
</evidence>
<dbReference type="PANTHER" id="PTHR44169:SF6">
    <property type="entry name" value="NADPH-DEPENDENT 1-ACYLDIHYDROXYACETONE PHOSPHATE REDUCTASE"/>
    <property type="match status" value="1"/>
</dbReference>
<evidence type="ECO:0000256" key="8">
    <source>
        <dbReference type="ARBA" id="ARBA00022692"/>
    </source>
</evidence>
<evidence type="ECO:0000313" key="16">
    <source>
        <dbReference type="EMBL" id="KAF8703322.1"/>
    </source>
</evidence>
<dbReference type="InterPro" id="IPR002347">
    <property type="entry name" value="SDR_fam"/>
</dbReference>
<keyword evidence="4" id="KW-0157">Chromophore</keyword>
<keyword evidence="6" id="KW-0602">Photosynthesis</keyword>
<dbReference type="GO" id="GO:0005783">
    <property type="term" value="C:endoplasmic reticulum"/>
    <property type="evidence" value="ECO:0007669"/>
    <property type="project" value="TreeGrafter"/>
</dbReference>
<comment type="caution">
    <text evidence="16">The sequence shown here is derived from an EMBL/GenBank/DDBJ whole genome shotgun (WGS) entry which is preliminary data.</text>
</comment>
<accession>A0A835BX39</accession>
<keyword evidence="9" id="KW-0809">Transit peptide</keyword>
<sequence>MIYGDIAEAYVRKNACKEEKKRAEAKAAAGGGSAAQREEKKKKAGDGVSGKTSTAEEAGGKGDGGGGGIFGLIKKKRLLGTWTARDKALARRGLFSAPVTWHAQQLIDHPNYLSLLAGEEQYARPVALVTDCLDGSILHSMARSLAAAGFAVVATAPSRGSMRDLEGDPRFLLLELDLWSAESERAALAEALRVYGDINVLVTRNGIRLVPPPLAESGPRPCAGPAPLPTNTYCLTSFNQNLQRLLGTWTARDKNPGAARFVVCAADYLSLLAWGAGHKSTGFAFPFIENKKFHGTSIERDCANLVRDHSSANRRFNYTRRPVLCSKSPQPAKNPDPGPRIPPPAMAASSDEGQDRSRPVVLVTGCSDGGIGHAMARAFAAAGCAVVATARSRGSMRDLEGDPRFLLLELDVRSDESARAAVADALREHGRIHVLVNNAGVHLVAPLAEVPMDSFHQMHEWKYYKKYEKSLRARTDVSQGPGCTPAEELAKKVVALALKKNPPAWFAYGQFTAILTTLYYTPLWFRDYFYKLVSSHSNGLTGSFTSPSLSVATPTARPTNHEWETAVHVASVGAAESDGACSPLADALSILPAPEISRARTRITLVADWLPVARRARDATIKYQTAVTSPTDQTSHKLCLGKDLPVTIHHQTPMALASTSATASAAAVLKTPFLGARRALANAASVAAKPSPRRALVVAAAVAKKSWIPAFKSDAEFINPPWLDGSLPGDFGFDPLGLGKDPAFLKWYREAELIHGRWAMAAVLGIFVGQAWSGIPWFEAGADPGAIAPFSFGSLLGTQLLLMGWVESKRWVDFFNPDSQSVEWATPWSRTAENFANFTGDQGYPGGKFFDPLGLAGTVKDGVYIPDTEKLERLKLAEIKHARIAMLAMLTFYFEAGQGKTPLGALGL</sequence>
<evidence type="ECO:0008006" key="18">
    <source>
        <dbReference type="Google" id="ProtNLM"/>
    </source>
</evidence>
<dbReference type="Gene3D" id="3.40.50.720">
    <property type="entry name" value="NAD(P)-binding Rossmann-like Domain"/>
    <property type="match status" value="2"/>
</dbReference>
<dbReference type="GO" id="GO:0009535">
    <property type="term" value="C:chloroplast thylakoid membrane"/>
    <property type="evidence" value="ECO:0007669"/>
    <property type="project" value="UniProtKB-SubCell"/>
</dbReference>
<evidence type="ECO:0000256" key="14">
    <source>
        <dbReference type="ARBA" id="ARBA00037956"/>
    </source>
</evidence>
<evidence type="ECO:0000256" key="13">
    <source>
        <dbReference type="ARBA" id="ARBA00023136"/>
    </source>
</evidence>
<comment type="subcellular location">
    <subcellularLocation>
        <location evidence="1">Membrane</location>
        <topology evidence="1">Multi-pass membrane protein</topology>
    </subcellularLocation>
    <subcellularLocation>
        <location evidence="2">Plastid</location>
        <location evidence="2">Chloroplast thylakoid membrane</location>
    </subcellularLocation>
</comment>
<comment type="similarity">
    <text evidence="3">Belongs to the short-chain dehydrogenases/reductases (SDR) family.</text>
</comment>
<feature type="region of interest" description="Disordered" evidence="15">
    <location>
        <begin position="323"/>
        <end position="357"/>
    </location>
</feature>
<dbReference type="FunFam" id="1.10.3460.10:FF:000005">
    <property type="entry name" value="Chlorophyll a-b binding protein, chloroplastic"/>
    <property type="match status" value="1"/>
</dbReference>
<dbReference type="Gene3D" id="1.10.3460.10">
    <property type="entry name" value="Chlorophyll a/b binding protein domain"/>
    <property type="match status" value="1"/>
</dbReference>
<dbReference type="AlphaFoldDB" id="A0A835BX39"/>
<dbReference type="Proteomes" id="UP000636709">
    <property type="component" value="Unassembled WGS sequence"/>
</dbReference>
<name>A0A835BX39_9POAL</name>
<reference evidence="16" key="1">
    <citation type="submission" date="2020-07" db="EMBL/GenBank/DDBJ databases">
        <title>Genome sequence and genetic diversity analysis of an under-domesticated orphan crop, white fonio (Digitaria exilis).</title>
        <authorList>
            <person name="Bennetzen J.L."/>
            <person name="Chen S."/>
            <person name="Ma X."/>
            <person name="Wang X."/>
            <person name="Yssel A.E.J."/>
            <person name="Chaluvadi S.R."/>
            <person name="Johnson M."/>
            <person name="Gangashetty P."/>
            <person name="Hamidou F."/>
            <person name="Sanogo M.D."/>
            <person name="Zwaenepoel A."/>
            <person name="Wallace J."/>
            <person name="Van De Peer Y."/>
            <person name="Van Deynze A."/>
        </authorList>
    </citation>
    <scope>NUCLEOTIDE SEQUENCE</scope>
    <source>
        <tissue evidence="16">Leaves</tissue>
    </source>
</reference>
<protein>
    <recommendedName>
        <fullName evidence="18">Chlorophyll a-b binding protein, chloroplastic</fullName>
    </recommendedName>
</protein>
<evidence type="ECO:0000256" key="4">
    <source>
        <dbReference type="ARBA" id="ARBA00022494"/>
    </source>
</evidence>
<evidence type="ECO:0000256" key="9">
    <source>
        <dbReference type="ARBA" id="ARBA00022946"/>
    </source>
</evidence>
<dbReference type="SUPFAM" id="SSF103511">
    <property type="entry name" value="Chlorophyll a-b binding protein"/>
    <property type="match status" value="1"/>
</dbReference>
<keyword evidence="10" id="KW-1133">Transmembrane helix</keyword>
<evidence type="ECO:0000256" key="1">
    <source>
        <dbReference type="ARBA" id="ARBA00004141"/>
    </source>
</evidence>
<proteinExistence type="inferred from homology"/>
<dbReference type="Pfam" id="PF00504">
    <property type="entry name" value="Chloroa_b-bind"/>
    <property type="match status" value="1"/>
</dbReference>
<keyword evidence="8" id="KW-0812">Transmembrane</keyword>